<feature type="domain" description="EGF-like" evidence="6">
    <location>
        <begin position="320"/>
        <end position="353"/>
    </location>
</feature>
<proteinExistence type="predicted"/>
<dbReference type="SUPFAM" id="SSF57196">
    <property type="entry name" value="EGF/Laminin"/>
    <property type="match status" value="3"/>
</dbReference>
<feature type="disulfide bond" evidence="5">
    <location>
        <begin position="343"/>
        <end position="352"/>
    </location>
</feature>
<evidence type="ECO:0000313" key="8">
    <source>
        <dbReference type="Proteomes" id="UP000267027"/>
    </source>
</evidence>
<accession>A0A158PGC1</accession>
<dbReference type="InterPro" id="IPR000152">
    <property type="entry name" value="EGF-type_Asp/Asn_hydroxyl_site"/>
</dbReference>
<protein>
    <submittedName>
        <fullName evidence="9">Tenascin</fullName>
    </submittedName>
</protein>
<dbReference type="OMA" id="GDCIPIP"/>
<dbReference type="Pfam" id="PF07974">
    <property type="entry name" value="EGF_2"/>
    <property type="match status" value="1"/>
</dbReference>
<reference evidence="7 8" key="2">
    <citation type="submission" date="2018-11" db="EMBL/GenBank/DDBJ databases">
        <authorList>
            <consortium name="Pathogen Informatics"/>
        </authorList>
    </citation>
    <scope>NUCLEOTIDE SEQUENCE [LARGE SCALE GENOMIC DNA]</scope>
    <source>
        <strain evidence="7 8">Costa Rica</strain>
    </source>
</reference>
<dbReference type="InterPro" id="IPR000742">
    <property type="entry name" value="EGF"/>
</dbReference>
<gene>
    <name evidence="7" type="ORF">ACOC_LOCUS5056</name>
</gene>
<dbReference type="GO" id="GO:0032991">
    <property type="term" value="C:protein-containing complex"/>
    <property type="evidence" value="ECO:0007669"/>
    <property type="project" value="TreeGrafter"/>
</dbReference>
<dbReference type="CDD" id="cd00054">
    <property type="entry name" value="EGF_CA"/>
    <property type="match status" value="1"/>
</dbReference>
<evidence type="ECO:0000256" key="3">
    <source>
        <dbReference type="ARBA" id="ARBA00022737"/>
    </source>
</evidence>
<evidence type="ECO:0000256" key="2">
    <source>
        <dbReference type="ARBA" id="ARBA00022729"/>
    </source>
</evidence>
<dbReference type="EMBL" id="UYYA01003845">
    <property type="protein sequence ID" value="VDM56641.1"/>
    <property type="molecule type" value="Genomic_DNA"/>
</dbReference>
<dbReference type="PANTHER" id="PTHR24049:SF22">
    <property type="entry name" value="DROSOPHILA CRUMBS HOMOLOG"/>
    <property type="match status" value="1"/>
</dbReference>
<feature type="domain" description="EGF-like" evidence="6">
    <location>
        <begin position="77"/>
        <end position="107"/>
    </location>
</feature>
<feature type="disulfide bond" evidence="5">
    <location>
        <begin position="479"/>
        <end position="496"/>
    </location>
</feature>
<evidence type="ECO:0000313" key="9">
    <source>
        <dbReference type="WBParaSite" id="ACOC_0000505501-mRNA-1"/>
    </source>
</evidence>
<keyword evidence="2" id="KW-0732">Signal</keyword>
<keyword evidence="3" id="KW-0677">Repeat</keyword>
<comment type="caution">
    <text evidence="5">Lacks conserved residue(s) required for the propagation of feature annotation.</text>
</comment>
<feature type="disulfide bond" evidence="5">
    <location>
        <begin position="97"/>
        <end position="106"/>
    </location>
</feature>
<evidence type="ECO:0000256" key="5">
    <source>
        <dbReference type="PROSITE-ProRule" id="PRU00076"/>
    </source>
</evidence>
<keyword evidence="8" id="KW-1185">Reference proteome</keyword>
<dbReference type="STRING" id="334426.A0A158PGC1"/>
<dbReference type="SMART" id="SM00181">
    <property type="entry name" value="EGF"/>
    <property type="match status" value="8"/>
</dbReference>
<name>A0A158PGC1_ANGCS</name>
<dbReference type="PROSITE" id="PS00010">
    <property type="entry name" value="ASX_HYDROXYL"/>
    <property type="match status" value="1"/>
</dbReference>
<evidence type="ECO:0000313" key="7">
    <source>
        <dbReference type="EMBL" id="VDM56641.1"/>
    </source>
</evidence>
<evidence type="ECO:0000256" key="4">
    <source>
        <dbReference type="ARBA" id="ARBA00023157"/>
    </source>
</evidence>
<reference evidence="9" key="1">
    <citation type="submission" date="2016-04" db="UniProtKB">
        <authorList>
            <consortium name="WormBaseParasite"/>
        </authorList>
    </citation>
    <scope>IDENTIFICATION</scope>
</reference>
<dbReference type="GO" id="GO:0045197">
    <property type="term" value="P:establishment or maintenance of epithelial cell apical/basal polarity"/>
    <property type="evidence" value="ECO:0007669"/>
    <property type="project" value="TreeGrafter"/>
</dbReference>
<dbReference type="WBParaSite" id="ACOC_0000505501-mRNA-1">
    <property type="protein sequence ID" value="ACOC_0000505501-mRNA-1"/>
    <property type="gene ID" value="ACOC_0000505501"/>
</dbReference>
<feature type="disulfide bond" evidence="5">
    <location>
        <begin position="63"/>
        <end position="72"/>
    </location>
</feature>
<keyword evidence="4 5" id="KW-1015">Disulfide bond</keyword>
<dbReference type="InterPro" id="IPR013111">
    <property type="entry name" value="EGF_extracell"/>
</dbReference>
<dbReference type="GO" id="GO:0005509">
    <property type="term" value="F:calcium ion binding"/>
    <property type="evidence" value="ECO:0007669"/>
    <property type="project" value="InterPro"/>
</dbReference>
<dbReference type="PROSITE" id="PS00022">
    <property type="entry name" value="EGF_1"/>
    <property type="match status" value="6"/>
</dbReference>
<keyword evidence="1 5" id="KW-0245">EGF-like domain</keyword>
<dbReference type="PROSITE" id="PS50026">
    <property type="entry name" value="EGF_3"/>
    <property type="match status" value="4"/>
</dbReference>
<dbReference type="PANTHER" id="PTHR24049">
    <property type="entry name" value="CRUMBS FAMILY MEMBER"/>
    <property type="match status" value="1"/>
</dbReference>
<dbReference type="AlphaFoldDB" id="A0A158PGC1"/>
<dbReference type="PROSITE" id="PS01186">
    <property type="entry name" value="EGF_2"/>
    <property type="match status" value="3"/>
</dbReference>
<dbReference type="OrthoDB" id="430340at2759"/>
<evidence type="ECO:0000259" key="6">
    <source>
        <dbReference type="PROSITE" id="PS50026"/>
    </source>
</evidence>
<dbReference type="Proteomes" id="UP000267027">
    <property type="component" value="Unassembled WGS sequence"/>
</dbReference>
<organism evidence="9">
    <name type="scientific">Angiostrongylus costaricensis</name>
    <name type="common">Nematode worm</name>
    <dbReference type="NCBI Taxonomy" id="334426"/>
    <lineage>
        <taxon>Eukaryota</taxon>
        <taxon>Metazoa</taxon>
        <taxon>Ecdysozoa</taxon>
        <taxon>Nematoda</taxon>
        <taxon>Chromadorea</taxon>
        <taxon>Rhabditida</taxon>
        <taxon>Rhabditina</taxon>
        <taxon>Rhabditomorpha</taxon>
        <taxon>Strongyloidea</taxon>
        <taxon>Metastrongylidae</taxon>
        <taxon>Angiostrongylus</taxon>
    </lineage>
</organism>
<feature type="domain" description="EGF-like" evidence="6">
    <location>
        <begin position="467"/>
        <end position="508"/>
    </location>
</feature>
<dbReference type="SMART" id="SM00179">
    <property type="entry name" value="EGF_CA"/>
    <property type="match status" value="2"/>
</dbReference>
<dbReference type="GO" id="GO:0007157">
    <property type="term" value="P:heterophilic cell-cell adhesion via plasma membrane cell adhesion molecules"/>
    <property type="evidence" value="ECO:0007669"/>
    <property type="project" value="TreeGrafter"/>
</dbReference>
<sequence length="561" mass="62903">MDKYQSMKSGFIKLPTIRKLEENGDDAPIVQEMGDYNPCLTSKNMCHNKGKCINREGQFICQCPPTHFGKRCERIADTRFCKNHRCQNGGTCLRCICVDGFIGEFCHILELERNCEEDYCSGHGKGRYDPDSGCTCECDPDEWIGEKCDIRSPCVDYSCMNTANCTLKYHPLDDAVEAVCICPSNTELVKTIIGGDHCERIETNDEKSEFIPCEESGNFYGWYMKMFNKLEDEDLKDLLTIEKSCMKFDGKRCNGEGVLANGWCYHEGKCIVRVEKFESGKLYLVPFCECKGADSGRFCEYHRNDACDPTAVEKERGVTRENRCTSLLNGICIAPEGIPLCDCHRGYVGENCEVYDPCARNPCGKTSECIAIPDEVEVKGELSAQNYRCLCGMAVGIDEKNAAETKCVYTGTGNCSRANNPCNHGECLACEHDDQGDILQLCSDEEKRDGFSCKCVPGTFGTLCEHVTDYCQAVGNRMCINGDCYEDPTTTRQFSCYCRFGYHGRNCELKYTLFEINMQWIKDNQSRLMALAKKLRTPTKAELKVIPAQTNAPTTAPAGEQ</sequence>
<feature type="domain" description="EGF-like" evidence="6">
    <location>
        <begin position="35"/>
        <end position="73"/>
    </location>
</feature>
<dbReference type="InterPro" id="IPR051022">
    <property type="entry name" value="Notch_Cell-Fate_Det"/>
</dbReference>
<dbReference type="Gene3D" id="2.10.25.10">
    <property type="entry name" value="Laminin"/>
    <property type="match status" value="4"/>
</dbReference>
<dbReference type="GO" id="GO:0005886">
    <property type="term" value="C:plasma membrane"/>
    <property type="evidence" value="ECO:0007669"/>
    <property type="project" value="TreeGrafter"/>
</dbReference>
<evidence type="ECO:0000256" key="1">
    <source>
        <dbReference type="ARBA" id="ARBA00022536"/>
    </source>
</evidence>
<feature type="disulfide bond" evidence="5">
    <location>
        <begin position="498"/>
        <end position="507"/>
    </location>
</feature>
<dbReference type="InterPro" id="IPR001881">
    <property type="entry name" value="EGF-like_Ca-bd_dom"/>
</dbReference>